<feature type="region of interest" description="Disordered" evidence="4">
    <location>
        <begin position="77"/>
        <end position="96"/>
    </location>
</feature>
<evidence type="ECO:0000256" key="1">
    <source>
        <dbReference type="ARBA" id="ARBA00022741"/>
    </source>
</evidence>
<organism evidence="6 7">
    <name type="scientific">Nocardioides nanhaiensis</name>
    <dbReference type="NCBI Taxonomy" id="1476871"/>
    <lineage>
        <taxon>Bacteria</taxon>
        <taxon>Bacillati</taxon>
        <taxon>Actinomycetota</taxon>
        <taxon>Actinomycetes</taxon>
        <taxon>Propionibacteriales</taxon>
        <taxon>Nocardioidaceae</taxon>
        <taxon>Nocardioides</taxon>
    </lineage>
</organism>
<accession>A0ABP8WKY5</accession>
<comment type="similarity">
    <text evidence="3">Belongs to the AAA ATPase family.</text>
</comment>
<gene>
    <name evidence="6" type="ORF">GCM10023226_31960</name>
</gene>
<evidence type="ECO:0000259" key="5">
    <source>
        <dbReference type="SMART" id="SM00382"/>
    </source>
</evidence>
<keyword evidence="1 3" id="KW-0547">Nucleotide-binding</keyword>
<dbReference type="InterPro" id="IPR050168">
    <property type="entry name" value="AAA_ATPase_domain"/>
</dbReference>
<dbReference type="Pfam" id="PF14561">
    <property type="entry name" value="TPR_20"/>
    <property type="match status" value="1"/>
</dbReference>
<dbReference type="GO" id="GO:0005524">
    <property type="term" value="F:ATP binding"/>
    <property type="evidence" value="ECO:0007669"/>
    <property type="project" value="UniProtKB-KW"/>
</dbReference>
<feature type="domain" description="AAA+ ATPase" evidence="5">
    <location>
        <begin position="168"/>
        <end position="305"/>
    </location>
</feature>
<dbReference type="Gene3D" id="1.25.40.10">
    <property type="entry name" value="Tetratricopeptide repeat domain"/>
    <property type="match status" value="1"/>
</dbReference>
<evidence type="ECO:0000313" key="6">
    <source>
        <dbReference type="EMBL" id="GAA4691657.1"/>
    </source>
</evidence>
<dbReference type="Proteomes" id="UP001500621">
    <property type="component" value="Unassembled WGS sequence"/>
</dbReference>
<dbReference type="PANTHER" id="PTHR23077">
    <property type="entry name" value="AAA-FAMILY ATPASE"/>
    <property type="match status" value="1"/>
</dbReference>
<dbReference type="RefSeq" id="WP_345267644.1">
    <property type="nucleotide sequence ID" value="NZ_BAABIM010000003.1"/>
</dbReference>
<dbReference type="InterPro" id="IPR027417">
    <property type="entry name" value="P-loop_NTPase"/>
</dbReference>
<dbReference type="InterPro" id="IPR011990">
    <property type="entry name" value="TPR-like_helical_dom_sf"/>
</dbReference>
<feature type="compositionally biased region" description="Pro residues" evidence="4">
    <location>
        <begin position="77"/>
        <end position="86"/>
    </location>
</feature>
<reference evidence="7" key="1">
    <citation type="journal article" date="2019" name="Int. J. Syst. Evol. Microbiol.">
        <title>The Global Catalogue of Microorganisms (GCM) 10K type strain sequencing project: providing services to taxonomists for standard genome sequencing and annotation.</title>
        <authorList>
            <consortium name="The Broad Institute Genomics Platform"/>
            <consortium name="The Broad Institute Genome Sequencing Center for Infectious Disease"/>
            <person name="Wu L."/>
            <person name="Ma J."/>
        </authorList>
    </citation>
    <scope>NUCLEOTIDE SEQUENCE [LARGE SCALE GENOMIC DNA]</scope>
    <source>
        <strain evidence="7">JCM 18127</strain>
    </source>
</reference>
<evidence type="ECO:0000256" key="3">
    <source>
        <dbReference type="RuleBase" id="RU003651"/>
    </source>
</evidence>
<dbReference type="CDD" id="cd19481">
    <property type="entry name" value="RecA-like_protease"/>
    <property type="match status" value="1"/>
</dbReference>
<dbReference type="EMBL" id="BAABIM010000003">
    <property type="protein sequence ID" value="GAA4691657.1"/>
    <property type="molecule type" value="Genomic_DNA"/>
</dbReference>
<dbReference type="Gene3D" id="3.40.50.300">
    <property type="entry name" value="P-loop containing nucleotide triphosphate hydrolases"/>
    <property type="match status" value="1"/>
</dbReference>
<dbReference type="PROSITE" id="PS00674">
    <property type="entry name" value="AAA"/>
    <property type="match status" value="1"/>
</dbReference>
<evidence type="ECO:0000256" key="4">
    <source>
        <dbReference type="SAM" id="MobiDB-lite"/>
    </source>
</evidence>
<dbReference type="InterPro" id="IPR003593">
    <property type="entry name" value="AAA+_ATPase"/>
</dbReference>
<dbReference type="Pfam" id="PF17862">
    <property type="entry name" value="AAA_lid_3"/>
    <property type="match status" value="1"/>
</dbReference>
<dbReference type="SUPFAM" id="SSF48452">
    <property type="entry name" value="TPR-like"/>
    <property type="match status" value="1"/>
</dbReference>
<proteinExistence type="inferred from homology"/>
<comment type="caution">
    <text evidence="6">The sequence shown here is derived from an EMBL/GenBank/DDBJ whole genome shotgun (WGS) entry which is preliminary data.</text>
</comment>
<dbReference type="Gene3D" id="1.10.8.60">
    <property type="match status" value="1"/>
</dbReference>
<dbReference type="SMART" id="SM00382">
    <property type="entry name" value="AAA"/>
    <property type="match status" value="1"/>
</dbReference>
<dbReference type="PANTHER" id="PTHR23077:SF171">
    <property type="entry name" value="NUCLEAR VALOSIN-CONTAINING PROTEIN-LIKE"/>
    <property type="match status" value="1"/>
</dbReference>
<protein>
    <submittedName>
        <fullName evidence="6">ATP-binding protein</fullName>
    </submittedName>
</protein>
<sequence length="415" mass="44638">MPTDPPDAPDDAANPLLASLQRAVEATPDDVALRLHLADLLVEAARGGEAVAHLAAVLQRDPGSSRARELMATALAPPAPAAPAEPDPTARPSGFDWQAAESDLGEVVAPMFAESSAQESEVAAYDVEGSRITLADVGGMKEVKKRLNAAFLAPMRNAELRQMYRKSLRGGLLLYGPPGVGKTFIARALAGELGAGFMTVSMADVLDMYVGNSEKNVHELFETARASAPVVLFLDEVDSIGHKRSRMHSDHMRSTVNQLLLELDSVASDNEGVFVLAATNHPWDVDAALRRPGRLDRTLLVLPPDLEARLAIWESHLRERPVAGIDVKKLAKATDGYTGADIAHLVESAAEIALLEAAESGTVRMIGQADIEAALRELRPSVGPWFETARNVALFANDDGSYDELLTYLRKHRKL</sequence>
<keyword evidence="7" id="KW-1185">Reference proteome</keyword>
<keyword evidence="2 3" id="KW-0067">ATP-binding</keyword>
<dbReference type="InterPro" id="IPR003959">
    <property type="entry name" value="ATPase_AAA_core"/>
</dbReference>
<evidence type="ECO:0000313" key="7">
    <source>
        <dbReference type="Proteomes" id="UP001500621"/>
    </source>
</evidence>
<dbReference type="InterPro" id="IPR003960">
    <property type="entry name" value="ATPase_AAA_CS"/>
</dbReference>
<dbReference type="SUPFAM" id="SSF52540">
    <property type="entry name" value="P-loop containing nucleoside triphosphate hydrolases"/>
    <property type="match status" value="1"/>
</dbReference>
<name>A0ABP8WKY5_9ACTN</name>
<dbReference type="InterPro" id="IPR041569">
    <property type="entry name" value="AAA_lid_3"/>
</dbReference>
<evidence type="ECO:0000256" key="2">
    <source>
        <dbReference type="ARBA" id="ARBA00022840"/>
    </source>
</evidence>
<dbReference type="Pfam" id="PF00004">
    <property type="entry name" value="AAA"/>
    <property type="match status" value="1"/>
</dbReference>